<keyword evidence="1" id="KW-0472">Membrane</keyword>
<evidence type="ECO:0000313" key="3">
    <source>
        <dbReference type="Proteomes" id="UP000006002"/>
    </source>
</evidence>
<dbReference type="HOGENOM" id="CLU_3180820_0_0_9"/>
<accession>A5ZPR5</accession>
<comment type="caution">
    <text evidence="2">The sequence shown here is derived from an EMBL/GenBank/DDBJ whole genome shotgun (WGS) entry which is preliminary data.</text>
</comment>
<name>A5ZPR5_9FIRM</name>
<sequence>MEGGRYFRTGAYEKEKYFIEGMHLLCILIYLINVKKIWYKFEKIVN</sequence>
<gene>
    <name evidence="2" type="ORF">RUMOBE_00982</name>
</gene>
<evidence type="ECO:0000313" key="2">
    <source>
        <dbReference type="EMBL" id="EDM88861.1"/>
    </source>
</evidence>
<keyword evidence="1" id="KW-1133">Transmembrane helix</keyword>
<evidence type="ECO:0000256" key="1">
    <source>
        <dbReference type="SAM" id="Phobius"/>
    </source>
</evidence>
<dbReference type="Proteomes" id="UP000006002">
    <property type="component" value="Unassembled WGS sequence"/>
</dbReference>
<dbReference type="AlphaFoldDB" id="A5ZPR5"/>
<feature type="transmembrane region" description="Helical" evidence="1">
    <location>
        <begin position="17"/>
        <end position="34"/>
    </location>
</feature>
<reference evidence="2 3" key="1">
    <citation type="submission" date="2007-03" db="EMBL/GenBank/DDBJ databases">
        <authorList>
            <person name="Fulton L."/>
            <person name="Clifton S."/>
            <person name="Fulton B."/>
            <person name="Xu J."/>
            <person name="Minx P."/>
            <person name="Pepin K.H."/>
            <person name="Johnson M."/>
            <person name="Thiruvilangam P."/>
            <person name="Bhonagiri V."/>
            <person name="Nash W.E."/>
            <person name="Mardis E.R."/>
            <person name="Wilson R.K."/>
        </authorList>
    </citation>
    <scope>NUCLEOTIDE SEQUENCE [LARGE SCALE GENOMIC DNA]</scope>
    <source>
        <strain evidence="2 3">ATCC 29174</strain>
    </source>
</reference>
<dbReference type="EMBL" id="AAVO02000002">
    <property type="protein sequence ID" value="EDM88861.1"/>
    <property type="molecule type" value="Genomic_DNA"/>
</dbReference>
<proteinExistence type="predicted"/>
<reference evidence="2 3" key="2">
    <citation type="submission" date="2007-04" db="EMBL/GenBank/DDBJ databases">
        <title>Draft genome sequence of Ruminococcus obeum (ATCC 29174).</title>
        <authorList>
            <person name="Sudarsanam P."/>
            <person name="Ley R."/>
            <person name="Guruge J."/>
            <person name="Turnbaugh P.J."/>
            <person name="Mahowald M."/>
            <person name="Liep D."/>
            <person name="Gordon J."/>
        </authorList>
    </citation>
    <scope>NUCLEOTIDE SEQUENCE [LARGE SCALE GENOMIC DNA]</scope>
    <source>
        <strain evidence="2 3">ATCC 29174</strain>
    </source>
</reference>
<keyword evidence="1" id="KW-0812">Transmembrane</keyword>
<protein>
    <submittedName>
        <fullName evidence="2">Uncharacterized protein</fullName>
    </submittedName>
</protein>
<organism evidence="2 3">
    <name type="scientific">Blautia obeum ATCC 29174</name>
    <dbReference type="NCBI Taxonomy" id="411459"/>
    <lineage>
        <taxon>Bacteria</taxon>
        <taxon>Bacillati</taxon>
        <taxon>Bacillota</taxon>
        <taxon>Clostridia</taxon>
        <taxon>Lachnospirales</taxon>
        <taxon>Lachnospiraceae</taxon>
        <taxon>Blautia</taxon>
    </lineage>
</organism>